<dbReference type="EMBL" id="JAPDRL010000150">
    <property type="protein sequence ID" value="KAJ9655816.1"/>
    <property type="molecule type" value="Genomic_DNA"/>
</dbReference>
<evidence type="ECO:0000256" key="1">
    <source>
        <dbReference type="ARBA" id="ARBA00004123"/>
    </source>
</evidence>
<evidence type="ECO:0000256" key="2">
    <source>
        <dbReference type="ARBA" id="ARBA00023242"/>
    </source>
</evidence>
<reference evidence="3" key="1">
    <citation type="submission" date="2022-10" db="EMBL/GenBank/DDBJ databases">
        <title>Culturing micro-colonial fungi from biological soil crusts in the Mojave desert and describing Neophaeococcomyces mojavensis, and introducing the new genera and species Taxawa tesnikishii.</title>
        <authorList>
            <person name="Kurbessoian T."/>
            <person name="Stajich J.E."/>
        </authorList>
    </citation>
    <scope>NUCLEOTIDE SEQUENCE</scope>
    <source>
        <strain evidence="3">TK_1</strain>
    </source>
</reference>
<sequence length="696" mass="77719">MPAPEAEELEVQVMQTSLRVLGKEHLDTLASMNNLAWTWKSQGPSHNAFSENAGIISPFSSPAQPHTLSISHSSFLDPSLSASIDIYPMPSAMFAQPPRSHPEPDHFHRSSFNNTAGAFNDGSTVDAIPSEATAASSICSGQSPRLVDLLLPGTDLNATPPEYLDFRSQYPDSFYEPAFMPQVQEAVEEDDDVEEIVRQPPINPDHEAWVMRLPSPAPSSSSSSSDESVLFPRADSWMAFCREPQFTAGSPEMLTLSFDRETCGILSILDGPTENPWRTLVWPLARDSPVLYHAIALMTSFHTSRCNPRLRIEGIDHMRNSIQALATGIQNMRVEIAMATTLALAFSESWDQHISTGINHIKGAKILINKALTQHKHTPFFGEALTRMKFLCNTWIYMDVISRLISADDDVSNDFESVSSVLTEPFGMDSQLDPLMGSASTLFPVIGRVANLVRRVQRTASNSPSVICQAMELKLRLESWQPPDFFEDPEDPTTEVQYSIQNAEAYRWATLLYLHQAVPEIPSLSSANLAKKVLVLLATVPMRSRAVVVQTFPLTAAGCEAVSEEDRQWVRDRWTQMALRMQLGNIDKAYDVVKEVWRRRDAWEAMQAAMRSNSLKRGFIMSGGCDEGAFDWMAGFGGGKRRATEGGFDLPRCFRLGGRKGSRNLMTGEVEMEFTVRGRLHWLRVVRDWGWEVMLR</sequence>
<evidence type="ECO:0000313" key="3">
    <source>
        <dbReference type="EMBL" id="KAJ9655816.1"/>
    </source>
</evidence>
<gene>
    <name evidence="3" type="ORF">H2201_008718</name>
</gene>
<dbReference type="InterPro" id="IPR011990">
    <property type="entry name" value="TPR-like_helical_dom_sf"/>
</dbReference>
<comment type="caution">
    <text evidence="3">The sequence shown here is derived from an EMBL/GenBank/DDBJ whole genome shotgun (WGS) entry which is preliminary data.</text>
</comment>
<keyword evidence="4" id="KW-1185">Reference proteome</keyword>
<evidence type="ECO:0008006" key="5">
    <source>
        <dbReference type="Google" id="ProtNLM"/>
    </source>
</evidence>
<dbReference type="PANTHER" id="PTHR37534">
    <property type="entry name" value="TRANSCRIPTIONAL ACTIVATOR PROTEIN UGA3"/>
    <property type="match status" value="1"/>
</dbReference>
<dbReference type="InterPro" id="IPR021858">
    <property type="entry name" value="Fun_TF"/>
</dbReference>
<organism evidence="3 4">
    <name type="scientific">Coniosporium apollinis</name>
    <dbReference type="NCBI Taxonomy" id="61459"/>
    <lineage>
        <taxon>Eukaryota</taxon>
        <taxon>Fungi</taxon>
        <taxon>Dikarya</taxon>
        <taxon>Ascomycota</taxon>
        <taxon>Pezizomycotina</taxon>
        <taxon>Dothideomycetes</taxon>
        <taxon>Dothideomycetes incertae sedis</taxon>
        <taxon>Coniosporium</taxon>
    </lineage>
</organism>
<keyword evidence="2" id="KW-0539">Nucleus</keyword>
<proteinExistence type="predicted"/>
<dbReference type="Proteomes" id="UP001172684">
    <property type="component" value="Unassembled WGS sequence"/>
</dbReference>
<dbReference type="Gene3D" id="1.25.40.10">
    <property type="entry name" value="Tetratricopeptide repeat domain"/>
    <property type="match status" value="1"/>
</dbReference>
<name>A0ABQ9NFX4_9PEZI</name>
<protein>
    <recommendedName>
        <fullName evidence="5">Transcription factor domain-containing protein</fullName>
    </recommendedName>
</protein>
<dbReference type="PANTHER" id="PTHR37534:SF47">
    <property type="entry name" value="ZN(2)-C6 FUNGAL-TYPE DOMAIN-CONTAINING PROTEIN"/>
    <property type="match status" value="1"/>
</dbReference>
<accession>A0ABQ9NFX4</accession>
<comment type="subcellular location">
    <subcellularLocation>
        <location evidence="1">Nucleus</location>
    </subcellularLocation>
</comment>
<evidence type="ECO:0000313" key="4">
    <source>
        <dbReference type="Proteomes" id="UP001172684"/>
    </source>
</evidence>
<dbReference type="Pfam" id="PF11951">
    <property type="entry name" value="Fungal_trans_2"/>
    <property type="match status" value="1"/>
</dbReference>